<reference evidence="3" key="1">
    <citation type="journal article" date="2017" name="Nat. Ecol. Evol.">
        <title>Genome expansion and lineage-specific genetic innovations in the forest pathogenic fungi Armillaria.</title>
        <authorList>
            <person name="Sipos G."/>
            <person name="Prasanna A.N."/>
            <person name="Walter M.C."/>
            <person name="O'Connor E."/>
            <person name="Balint B."/>
            <person name="Krizsan K."/>
            <person name="Kiss B."/>
            <person name="Hess J."/>
            <person name="Varga T."/>
            <person name="Slot J."/>
            <person name="Riley R."/>
            <person name="Boka B."/>
            <person name="Rigling D."/>
            <person name="Barry K."/>
            <person name="Lee J."/>
            <person name="Mihaltcheva S."/>
            <person name="LaButti K."/>
            <person name="Lipzen A."/>
            <person name="Waldron R."/>
            <person name="Moloney N.M."/>
            <person name="Sperisen C."/>
            <person name="Kredics L."/>
            <person name="Vagvoelgyi C."/>
            <person name="Patrignani A."/>
            <person name="Fitzpatrick D."/>
            <person name="Nagy I."/>
            <person name="Doyle S."/>
            <person name="Anderson J.B."/>
            <person name="Grigoriev I.V."/>
            <person name="Gueldener U."/>
            <person name="Muensterkoetter M."/>
            <person name="Nagy L.G."/>
        </authorList>
    </citation>
    <scope>NUCLEOTIDE SEQUENCE [LARGE SCALE GENOMIC DNA]</scope>
    <source>
        <strain evidence="3">28-4</strain>
    </source>
</reference>
<evidence type="ECO:0000313" key="2">
    <source>
        <dbReference type="EMBL" id="PBK74095.1"/>
    </source>
</evidence>
<dbReference type="PANTHER" id="PTHR33112:SF16">
    <property type="entry name" value="HETEROKARYON INCOMPATIBILITY DOMAIN-CONTAINING PROTEIN"/>
    <property type="match status" value="1"/>
</dbReference>
<sequence>MCDASTLDSLHDILPHTRMSTIIFQISLESLARSGTLSVLDITPVATAGRFRLIDCAQYIHDRTLSIREFPDFPITECTYAAISYIWRGNSIDESTVGPRFSVAGAEDGDPIGMDVLVHACTAALREGAKCIWLDRLCIMQTSKEDKHWQIGQMFDIYKRCALCIVLPGGVQRLVRLDEHTTWINRGWTLQETLAPPRVEVIYSWKWGSGMYYRDRGVRGNIIQLIPGESAMMPLSNVFNLYGSEPMNFFPSADGSHTTFRTELFGPPYNPSSNVMLEQTTEIVIFMLKNALVKDTGSSEDGDFDDRAPAIWRSALFRTSKRPVDMVFSIMGLFGVTLDTRRFGKDDRLGATIELMQAILHRGDRASWLGAAPYLPVNPRLSTFPVFPRTNVQGQVLFEFDSEAANEQERRSHNRTILDARGLEMPMGSMDDAGYLIVSRKALRIYPLFNIEELRQSHWQDFDDLNPMAEPPQSCLNLSAINGTGWKFYKDSGDSDENSSRVFAVLLGWFNEFSHEGFWNGPRHIGTLLIKEHAPNRFHVESFFELSDKLEFWVKRWQEHTLHIGGPESDSRQRSAGIR</sequence>
<dbReference type="STRING" id="1076256.A0A2H3BT83"/>
<protein>
    <recommendedName>
        <fullName evidence="1">Heterokaryon incompatibility domain-containing protein</fullName>
    </recommendedName>
</protein>
<organism evidence="2 3">
    <name type="scientific">Armillaria solidipes</name>
    <dbReference type="NCBI Taxonomy" id="1076256"/>
    <lineage>
        <taxon>Eukaryota</taxon>
        <taxon>Fungi</taxon>
        <taxon>Dikarya</taxon>
        <taxon>Basidiomycota</taxon>
        <taxon>Agaricomycotina</taxon>
        <taxon>Agaricomycetes</taxon>
        <taxon>Agaricomycetidae</taxon>
        <taxon>Agaricales</taxon>
        <taxon>Marasmiineae</taxon>
        <taxon>Physalacriaceae</taxon>
        <taxon>Armillaria</taxon>
    </lineage>
</organism>
<gene>
    <name evidence="2" type="ORF">ARMSODRAFT_1001066</name>
</gene>
<evidence type="ECO:0000313" key="3">
    <source>
        <dbReference type="Proteomes" id="UP000218334"/>
    </source>
</evidence>
<dbReference type="InterPro" id="IPR010730">
    <property type="entry name" value="HET"/>
</dbReference>
<dbReference type="Pfam" id="PF06985">
    <property type="entry name" value="HET"/>
    <property type="match status" value="1"/>
</dbReference>
<accession>A0A2H3BT83</accession>
<dbReference type="PANTHER" id="PTHR33112">
    <property type="entry name" value="DOMAIN PROTEIN, PUTATIVE-RELATED"/>
    <property type="match status" value="1"/>
</dbReference>
<proteinExistence type="predicted"/>
<feature type="domain" description="Heterokaryon incompatibility" evidence="1">
    <location>
        <begin position="80"/>
        <end position="169"/>
    </location>
</feature>
<dbReference type="EMBL" id="KZ293419">
    <property type="protein sequence ID" value="PBK74095.1"/>
    <property type="molecule type" value="Genomic_DNA"/>
</dbReference>
<name>A0A2H3BT83_9AGAR</name>
<dbReference type="AlphaFoldDB" id="A0A2H3BT83"/>
<keyword evidence="3" id="KW-1185">Reference proteome</keyword>
<evidence type="ECO:0000259" key="1">
    <source>
        <dbReference type="Pfam" id="PF06985"/>
    </source>
</evidence>
<dbReference type="Proteomes" id="UP000218334">
    <property type="component" value="Unassembled WGS sequence"/>
</dbReference>